<gene>
    <name evidence="2" type="ORF">B0H15DRAFT_737549</name>
</gene>
<feature type="non-terminal residue" evidence="2">
    <location>
        <position position="146"/>
    </location>
</feature>
<evidence type="ECO:0000256" key="1">
    <source>
        <dbReference type="SAM" id="MobiDB-lite"/>
    </source>
</evidence>
<sequence length="146" mass="15700">KATCPKCGELRSYGTAGILNLVKTHLDTQKCQTAARKRDRQPRGNTSLAAFFTKSVPRFLSSTVRAPSLIGRDGPSSEPRANPTETVLQSPVPEAIPSLAAAPSRLVQLLDQLHQKVELLPSTVPLATSLNPLSEFSHDPEGYVAD</sequence>
<evidence type="ECO:0000313" key="2">
    <source>
        <dbReference type="EMBL" id="KAJ7071922.1"/>
    </source>
</evidence>
<dbReference type="EMBL" id="JARJCN010000120">
    <property type="protein sequence ID" value="KAJ7071922.1"/>
    <property type="molecule type" value="Genomic_DNA"/>
</dbReference>
<proteinExistence type="predicted"/>
<protein>
    <submittedName>
        <fullName evidence="2">Uncharacterized protein</fullName>
    </submittedName>
</protein>
<comment type="caution">
    <text evidence="2">The sequence shown here is derived from an EMBL/GenBank/DDBJ whole genome shotgun (WGS) entry which is preliminary data.</text>
</comment>
<feature type="region of interest" description="Disordered" evidence="1">
    <location>
        <begin position="66"/>
        <end position="91"/>
    </location>
</feature>
<name>A0AAD6TSS2_9AGAR</name>
<dbReference type="Proteomes" id="UP001222325">
    <property type="component" value="Unassembled WGS sequence"/>
</dbReference>
<evidence type="ECO:0000313" key="3">
    <source>
        <dbReference type="Proteomes" id="UP001222325"/>
    </source>
</evidence>
<reference evidence="2" key="1">
    <citation type="submission" date="2023-03" db="EMBL/GenBank/DDBJ databases">
        <title>Massive genome expansion in bonnet fungi (Mycena s.s.) driven by repeated elements and novel gene families across ecological guilds.</title>
        <authorList>
            <consortium name="Lawrence Berkeley National Laboratory"/>
            <person name="Harder C.B."/>
            <person name="Miyauchi S."/>
            <person name="Viragh M."/>
            <person name="Kuo A."/>
            <person name="Thoen E."/>
            <person name="Andreopoulos B."/>
            <person name="Lu D."/>
            <person name="Skrede I."/>
            <person name="Drula E."/>
            <person name="Henrissat B."/>
            <person name="Morin E."/>
            <person name="Kohler A."/>
            <person name="Barry K."/>
            <person name="LaButti K."/>
            <person name="Morin E."/>
            <person name="Salamov A."/>
            <person name="Lipzen A."/>
            <person name="Mereny Z."/>
            <person name="Hegedus B."/>
            <person name="Baldrian P."/>
            <person name="Stursova M."/>
            <person name="Weitz H."/>
            <person name="Taylor A."/>
            <person name="Grigoriev I.V."/>
            <person name="Nagy L.G."/>
            <person name="Martin F."/>
            <person name="Kauserud H."/>
        </authorList>
    </citation>
    <scope>NUCLEOTIDE SEQUENCE</scope>
    <source>
        <strain evidence="2">CBHHK173m</strain>
    </source>
</reference>
<organism evidence="2 3">
    <name type="scientific">Mycena belliarum</name>
    <dbReference type="NCBI Taxonomy" id="1033014"/>
    <lineage>
        <taxon>Eukaryota</taxon>
        <taxon>Fungi</taxon>
        <taxon>Dikarya</taxon>
        <taxon>Basidiomycota</taxon>
        <taxon>Agaricomycotina</taxon>
        <taxon>Agaricomycetes</taxon>
        <taxon>Agaricomycetidae</taxon>
        <taxon>Agaricales</taxon>
        <taxon>Marasmiineae</taxon>
        <taxon>Mycenaceae</taxon>
        <taxon>Mycena</taxon>
    </lineage>
</organism>
<keyword evidence="3" id="KW-1185">Reference proteome</keyword>
<dbReference type="AlphaFoldDB" id="A0AAD6TSS2"/>
<accession>A0AAD6TSS2</accession>
<feature type="non-terminal residue" evidence="2">
    <location>
        <position position="1"/>
    </location>
</feature>